<dbReference type="EMBL" id="ADBL01001051">
    <property type="status" value="NOT_ANNOTATED_CDS"/>
    <property type="molecule type" value="Genomic_DNA"/>
</dbReference>
<feature type="region of interest" description="Disordered" evidence="1">
    <location>
        <begin position="78"/>
        <end position="108"/>
    </location>
</feature>
<reference evidence="2" key="2">
    <citation type="submission" date="2010-05" db="EMBL/GenBank/DDBJ databases">
        <title>The Genome Sequence of Magnaporthe poae strain ATCC 64411.</title>
        <authorList>
            <consortium name="The Broad Institute Genome Sequencing Platform"/>
            <consortium name="Broad Institute Genome Sequencing Center for Infectious Disease"/>
            <person name="Ma L.-J."/>
            <person name="Dead R."/>
            <person name="Young S."/>
            <person name="Zeng Q."/>
            <person name="Koehrsen M."/>
            <person name="Alvarado L."/>
            <person name="Berlin A."/>
            <person name="Chapman S.B."/>
            <person name="Chen Z."/>
            <person name="Freedman E."/>
            <person name="Gellesch M."/>
            <person name="Goldberg J."/>
            <person name="Griggs A."/>
            <person name="Gujja S."/>
            <person name="Heilman E.R."/>
            <person name="Heiman D."/>
            <person name="Hepburn T."/>
            <person name="Howarth C."/>
            <person name="Jen D."/>
            <person name="Larson L."/>
            <person name="Mehta T."/>
            <person name="Neiman D."/>
            <person name="Pearson M."/>
            <person name="Roberts A."/>
            <person name="Saif S."/>
            <person name="Shea T."/>
            <person name="Shenoy N."/>
            <person name="Sisk P."/>
            <person name="Stolte C."/>
            <person name="Sykes S."/>
            <person name="Walk T."/>
            <person name="White J."/>
            <person name="Yandava C."/>
            <person name="Haas B."/>
            <person name="Nusbaum C."/>
            <person name="Birren B."/>
        </authorList>
    </citation>
    <scope>NUCLEOTIDE SEQUENCE</scope>
    <source>
        <strain evidence="2">ATCC 64411</strain>
    </source>
</reference>
<dbReference type="Proteomes" id="UP000011715">
    <property type="component" value="Unassembled WGS sequence"/>
</dbReference>
<reference evidence="3" key="4">
    <citation type="journal article" date="2015" name="G3 (Bethesda)">
        <title>Genome sequences of three phytopathogenic species of the Magnaporthaceae family of fungi.</title>
        <authorList>
            <person name="Okagaki L.H."/>
            <person name="Nunes C.C."/>
            <person name="Sailsbery J."/>
            <person name="Clay B."/>
            <person name="Brown D."/>
            <person name="John T."/>
            <person name="Oh Y."/>
            <person name="Young N."/>
            <person name="Fitzgerald M."/>
            <person name="Haas B.J."/>
            <person name="Zeng Q."/>
            <person name="Young S."/>
            <person name="Adiconis X."/>
            <person name="Fan L."/>
            <person name="Levin J.Z."/>
            <person name="Mitchell T.K."/>
            <person name="Okubara P.A."/>
            <person name="Farman M.L."/>
            <person name="Kohn L.M."/>
            <person name="Birren B."/>
            <person name="Ma L.-J."/>
            <person name="Dean R.A."/>
        </authorList>
    </citation>
    <scope>NUCLEOTIDE SEQUENCE</scope>
    <source>
        <strain evidence="3">ATCC 64411 / 73-15</strain>
    </source>
</reference>
<evidence type="ECO:0000256" key="1">
    <source>
        <dbReference type="SAM" id="MobiDB-lite"/>
    </source>
</evidence>
<dbReference type="EMBL" id="GL876968">
    <property type="protein sequence ID" value="KLU85412.1"/>
    <property type="molecule type" value="Genomic_DNA"/>
</dbReference>
<reference evidence="3" key="5">
    <citation type="submission" date="2015-06" db="UniProtKB">
        <authorList>
            <consortium name="EnsemblFungi"/>
        </authorList>
    </citation>
    <scope>IDENTIFICATION</scope>
    <source>
        <strain evidence="3">ATCC 64411</strain>
    </source>
</reference>
<accession>A0A0C4DWQ8</accession>
<gene>
    <name evidence="2" type="ORF">MAPG_04438</name>
</gene>
<sequence length="173" mass="18710">MTVLFRGRGLLGGIIRGFGAPRRASPERFGPRECSSSTPFDRTMLSHMTPAASPSASLSLGIHRRPVAAYRCVASPGRAGKGVRTATRHPRKRARSSRQSPQRATSCSMGWARVSGTTQLLRIYPKRRGGLARTLCFPVPSVVRARHPSVLMPHPAASSTLKIRTPFLSLLAA</sequence>
<feature type="compositionally biased region" description="Basic residues" evidence="1">
    <location>
        <begin position="86"/>
        <end position="96"/>
    </location>
</feature>
<evidence type="ECO:0000313" key="2">
    <source>
        <dbReference type="EMBL" id="KLU85412.1"/>
    </source>
</evidence>
<reference evidence="2" key="3">
    <citation type="submission" date="2011-03" db="EMBL/GenBank/DDBJ databases">
        <title>Annotation of Magnaporthe poae ATCC 64411.</title>
        <authorList>
            <person name="Ma L.-J."/>
            <person name="Dead R."/>
            <person name="Young S.K."/>
            <person name="Zeng Q."/>
            <person name="Gargeya S."/>
            <person name="Fitzgerald M."/>
            <person name="Haas B."/>
            <person name="Abouelleil A."/>
            <person name="Alvarado L."/>
            <person name="Arachchi H.M."/>
            <person name="Berlin A."/>
            <person name="Brown A."/>
            <person name="Chapman S.B."/>
            <person name="Chen Z."/>
            <person name="Dunbar C."/>
            <person name="Freedman E."/>
            <person name="Gearin G."/>
            <person name="Gellesch M."/>
            <person name="Goldberg J."/>
            <person name="Griggs A."/>
            <person name="Gujja S."/>
            <person name="Heiman D."/>
            <person name="Howarth C."/>
            <person name="Larson L."/>
            <person name="Lui A."/>
            <person name="MacDonald P.J.P."/>
            <person name="Mehta T."/>
            <person name="Montmayeur A."/>
            <person name="Murphy C."/>
            <person name="Neiman D."/>
            <person name="Pearson M."/>
            <person name="Priest M."/>
            <person name="Roberts A."/>
            <person name="Saif S."/>
            <person name="Shea T."/>
            <person name="Shenoy N."/>
            <person name="Sisk P."/>
            <person name="Stolte C."/>
            <person name="Sykes S."/>
            <person name="Yandava C."/>
            <person name="Wortman J."/>
            <person name="Nusbaum C."/>
            <person name="Birren B."/>
        </authorList>
    </citation>
    <scope>NUCLEOTIDE SEQUENCE</scope>
    <source>
        <strain evidence="2">ATCC 64411</strain>
    </source>
</reference>
<evidence type="ECO:0000313" key="3">
    <source>
        <dbReference type="EnsemblFungi" id="MAPG_04438T0"/>
    </source>
</evidence>
<keyword evidence="4" id="KW-1185">Reference proteome</keyword>
<proteinExistence type="predicted"/>
<protein>
    <submittedName>
        <fullName evidence="2 3">Uncharacterized protein</fullName>
    </submittedName>
</protein>
<organism evidence="3 4">
    <name type="scientific">Magnaporthiopsis poae (strain ATCC 64411 / 73-15)</name>
    <name type="common">Kentucky bluegrass fungus</name>
    <name type="synonym">Magnaporthe poae</name>
    <dbReference type="NCBI Taxonomy" id="644358"/>
    <lineage>
        <taxon>Eukaryota</taxon>
        <taxon>Fungi</taxon>
        <taxon>Dikarya</taxon>
        <taxon>Ascomycota</taxon>
        <taxon>Pezizomycotina</taxon>
        <taxon>Sordariomycetes</taxon>
        <taxon>Sordariomycetidae</taxon>
        <taxon>Magnaporthales</taxon>
        <taxon>Magnaporthaceae</taxon>
        <taxon>Magnaporthiopsis</taxon>
    </lineage>
</organism>
<evidence type="ECO:0000313" key="4">
    <source>
        <dbReference type="Proteomes" id="UP000011715"/>
    </source>
</evidence>
<dbReference type="EnsemblFungi" id="MAPG_04438T0">
    <property type="protein sequence ID" value="MAPG_04438T0"/>
    <property type="gene ID" value="MAPG_04438"/>
</dbReference>
<dbReference type="VEuPathDB" id="FungiDB:MAPG_04438"/>
<dbReference type="AlphaFoldDB" id="A0A0C4DWQ8"/>
<name>A0A0C4DWQ8_MAGP6</name>
<reference evidence="4" key="1">
    <citation type="submission" date="2010-05" db="EMBL/GenBank/DDBJ databases">
        <title>The genome sequence of Magnaporthe poae strain ATCC 64411.</title>
        <authorList>
            <person name="Ma L.-J."/>
            <person name="Dead R."/>
            <person name="Young S."/>
            <person name="Zeng Q."/>
            <person name="Koehrsen M."/>
            <person name="Alvarado L."/>
            <person name="Berlin A."/>
            <person name="Chapman S.B."/>
            <person name="Chen Z."/>
            <person name="Freedman E."/>
            <person name="Gellesch M."/>
            <person name="Goldberg J."/>
            <person name="Griggs A."/>
            <person name="Gujja S."/>
            <person name="Heilman E.R."/>
            <person name="Heiman D."/>
            <person name="Hepburn T."/>
            <person name="Howarth C."/>
            <person name="Jen D."/>
            <person name="Larson L."/>
            <person name="Mehta T."/>
            <person name="Neiman D."/>
            <person name="Pearson M."/>
            <person name="Roberts A."/>
            <person name="Saif S."/>
            <person name="Shea T."/>
            <person name="Shenoy N."/>
            <person name="Sisk P."/>
            <person name="Stolte C."/>
            <person name="Sykes S."/>
            <person name="Walk T."/>
            <person name="White J."/>
            <person name="Yandava C."/>
            <person name="Haas B."/>
            <person name="Nusbaum C."/>
            <person name="Birren B."/>
        </authorList>
    </citation>
    <scope>NUCLEOTIDE SEQUENCE [LARGE SCALE GENOMIC DNA]</scope>
    <source>
        <strain evidence="4">ATCC 64411 / 73-15</strain>
    </source>
</reference>